<name>A0A069QVC8_HOYLO</name>
<reference evidence="3 4" key="1">
    <citation type="submission" date="2013-08" db="EMBL/GenBank/DDBJ databases">
        <authorList>
            <person name="Weinstock G."/>
            <person name="Sodergren E."/>
            <person name="Wylie T."/>
            <person name="Fulton L."/>
            <person name="Fulton R."/>
            <person name="Fronick C."/>
            <person name="O'Laughlin M."/>
            <person name="Godfrey J."/>
            <person name="Miner T."/>
            <person name="Herter B."/>
            <person name="Appelbaum E."/>
            <person name="Cordes M."/>
            <person name="Lek S."/>
            <person name="Wollam A."/>
            <person name="Pepin K.H."/>
            <person name="Palsikar V.B."/>
            <person name="Mitreva M."/>
            <person name="Wilson R.K."/>
        </authorList>
    </citation>
    <scope>NUCLEOTIDE SEQUENCE [LARGE SCALE GENOMIC DNA]</scope>
    <source>
        <strain evidence="3 4">ATCC 15930</strain>
    </source>
</reference>
<protein>
    <submittedName>
        <fullName evidence="3">Glutamine amidotransferase, class I</fullName>
    </submittedName>
</protein>
<accession>A0A069QVC8</accession>
<evidence type="ECO:0000259" key="2">
    <source>
        <dbReference type="Pfam" id="PF00117"/>
    </source>
</evidence>
<organism evidence="3 4">
    <name type="scientific">Hoylesella loescheii DSM 19665 = JCM 12249 = ATCC 15930</name>
    <dbReference type="NCBI Taxonomy" id="1122985"/>
    <lineage>
        <taxon>Bacteria</taxon>
        <taxon>Pseudomonadati</taxon>
        <taxon>Bacteroidota</taxon>
        <taxon>Bacteroidia</taxon>
        <taxon>Bacteroidales</taxon>
        <taxon>Prevotellaceae</taxon>
        <taxon>Hoylesella</taxon>
    </lineage>
</organism>
<keyword evidence="1 3" id="KW-0315">Glutamine amidotransferase</keyword>
<dbReference type="PROSITE" id="PS51273">
    <property type="entry name" value="GATASE_TYPE_1"/>
    <property type="match status" value="1"/>
</dbReference>
<dbReference type="GO" id="GO:0005829">
    <property type="term" value="C:cytosol"/>
    <property type="evidence" value="ECO:0007669"/>
    <property type="project" value="TreeGrafter"/>
</dbReference>
<dbReference type="PATRIC" id="fig|1122985.7.peg.182"/>
<dbReference type="InterPro" id="IPR050472">
    <property type="entry name" value="Anth_synth/Amidotransfase"/>
</dbReference>
<feature type="domain" description="Glutamine amidotransferase" evidence="2">
    <location>
        <begin position="4"/>
        <end position="185"/>
    </location>
</feature>
<dbReference type="NCBIfam" id="TIGR00566">
    <property type="entry name" value="trpG_papA"/>
    <property type="match status" value="1"/>
</dbReference>
<dbReference type="InterPro" id="IPR017926">
    <property type="entry name" value="GATASE"/>
</dbReference>
<comment type="caution">
    <text evidence="3">The sequence shown here is derived from an EMBL/GenBank/DDBJ whole genome shotgun (WGS) entry which is preliminary data.</text>
</comment>
<dbReference type="PRINTS" id="PR00097">
    <property type="entry name" value="ANTSNTHASEII"/>
</dbReference>
<dbReference type="InterPro" id="IPR029062">
    <property type="entry name" value="Class_I_gatase-like"/>
</dbReference>
<dbReference type="FunFam" id="3.40.50.880:FF:000003">
    <property type="entry name" value="Anthranilate synthase component II"/>
    <property type="match status" value="1"/>
</dbReference>
<dbReference type="GO" id="GO:0004049">
    <property type="term" value="F:anthranilate synthase activity"/>
    <property type="evidence" value="ECO:0007669"/>
    <property type="project" value="TreeGrafter"/>
</dbReference>
<evidence type="ECO:0000313" key="3">
    <source>
        <dbReference type="EMBL" id="KDR53806.1"/>
    </source>
</evidence>
<dbReference type="HOGENOM" id="CLU_014340_1_2_10"/>
<dbReference type="Gene3D" id="3.40.50.880">
    <property type="match status" value="1"/>
</dbReference>
<keyword evidence="4" id="KW-1185">Reference proteome</keyword>
<proteinExistence type="predicted"/>
<dbReference type="Proteomes" id="UP000027442">
    <property type="component" value="Unassembled WGS sequence"/>
</dbReference>
<dbReference type="PRINTS" id="PR00099">
    <property type="entry name" value="CPSGATASE"/>
</dbReference>
<dbReference type="PANTHER" id="PTHR43418:SF4">
    <property type="entry name" value="MULTIFUNCTIONAL TRYPTOPHAN BIOSYNTHESIS PROTEIN"/>
    <property type="match status" value="1"/>
</dbReference>
<evidence type="ECO:0000256" key="1">
    <source>
        <dbReference type="ARBA" id="ARBA00022962"/>
    </source>
</evidence>
<dbReference type="InterPro" id="IPR006221">
    <property type="entry name" value="TrpG/PapA_dom"/>
</dbReference>
<gene>
    <name evidence="3" type="ORF">HMPREF1991_00173</name>
</gene>
<dbReference type="SUPFAM" id="SSF52317">
    <property type="entry name" value="Class I glutamine amidotransferase-like"/>
    <property type="match status" value="1"/>
</dbReference>
<dbReference type="eggNOG" id="COG0512">
    <property type="taxonomic scope" value="Bacteria"/>
</dbReference>
<evidence type="ECO:0000313" key="4">
    <source>
        <dbReference type="Proteomes" id="UP000027442"/>
    </source>
</evidence>
<dbReference type="EMBL" id="JNGW01000012">
    <property type="protein sequence ID" value="KDR53806.1"/>
    <property type="molecule type" value="Genomic_DNA"/>
</dbReference>
<dbReference type="AlphaFoldDB" id="A0A069QVC8"/>
<dbReference type="GO" id="GO:0000162">
    <property type="term" value="P:L-tryptophan biosynthetic process"/>
    <property type="evidence" value="ECO:0007669"/>
    <property type="project" value="TreeGrafter"/>
</dbReference>
<dbReference type="GO" id="GO:0016740">
    <property type="term" value="F:transferase activity"/>
    <property type="evidence" value="ECO:0007669"/>
    <property type="project" value="UniProtKB-KW"/>
</dbReference>
<dbReference type="PANTHER" id="PTHR43418">
    <property type="entry name" value="MULTIFUNCTIONAL TRYPTOPHAN BIOSYNTHESIS PROTEIN-RELATED"/>
    <property type="match status" value="1"/>
</dbReference>
<dbReference type="CDD" id="cd01743">
    <property type="entry name" value="GATase1_Anthranilate_Synthase"/>
    <property type="match status" value="1"/>
</dbReference>
<sequence length="188" mass="20466">MNIVIIDNYDSFTFNLVHLIESLGAKVTILKNDKFDLVDLEPYDKIVLSPGPGLPSEAGKTMDVIKAYAQTKPILGVCLGHQAIAMAYGGTLTNLSKVCHGISTQGTNLGNDLIFEGLPTQVPMGRYHSWVVTPQSVSDPLEVTALSDDGLIMGIRHKQLRLHGIQFHPESILTPDGKTIMNNWLSKG</sequence>
<dbReference type="Pfam" id="PF00117">
    <property type="entry name" value="GATase"/>
    <property type="match status" value="1"/>
</dbReference>
<dbReference type="PRINTS" id="PR00096">
    <property type="entry name" value="GATASE"/>
</dbReference>
<dbReference type="RefSeq" id="WP_018966475.1">
    <property type="nucleotide sequence ID" value="NZ_KB899210.1"/>
</dbReference>
<keyword evidence="3" id="KW-0808">Transferase</keyword>